<organism evidence="3">
    <name type="scientific">Granulicella tundricola (strain ATCC BAA-1859 / DSM 23138 / MP5ACTX9)</name>
    <dbReference type="NCBI Taxonomy" id="1198114"/>
    <lineage>
        <taxon>Bacteria</taxon>
        <taxon>Pseudomonadati</taxon>
        <taxon>Acidobacteriota</taxon>
        <taxon>Terriglobia</taxon>
        <taxon>Terriglobales</taxon>
        <taxon>Acidobacteriaceae</taxon>
        <taxon>Granulicella</taxon>
    </lineage>
</organism>
<dbReference type="eggNOG" id="COG5654">
    <property type="taxonomic scope" value="Bacteria"/>
</dbReference>
<accession>E8X3E6</accession>
<proteinExistence type="predicted"/>
<dbReference type="PaxDb" id="1198114-AciX9_3442"/>
<reference evidence="3" key="1">
    <citation type="submission" date="2011-01" db="EMBL/GenBank/DDBJ databases">
        <title>Complete sequence of chromosome of Acidobacterium sp. MP5ACTX9.</title>
        <authorList>
            <consortium name="US DOE Joint Genome Institute"/>
            <person name="Lucas S."/>
            <person name="Copeland A."/>
            <person name="Lapidus A."/>
            <person name="Cheng J.-F."/>
            <person name="Goodwin L."/>
            <person name="Pitluck S."/>
            <person name="Teshima H."/>
            <person name="Detter J.C."/>
            <person name="Han C."/>
            <person name="Tapia R."/>
            <person name="Land M."/>
            <person name="Hauser L."/>
            <person name="Kyrpides N."/>
            <person name="Ivanova N."/>
            <person name="Ovchinnikova G."/>
            <person name="Pagani I."/>
            <person name="Rawat S.R."/>
            <person name="Mannisto M."/>
            <person name="Haggblom M.M."/>
            <person name="Woyke T."/>
        </authorList>
    </citation>
    <scope>NUCLEOTIDE SEQUENCE [LARGE SCALE GENOMIC DNA]</scope>
    <source>
        <strain evidence="3">MP5ACTX9</strain>
    </source>
</reference>
<evidence type="ECO:0000259" key="1">
    <source>
        <dbReference type="SMART" id="SM00953"/>
    </source>
</evidence>
<sequence>MLFWRISNYATLDGAGGLYVSGRWHTRGRPVVYCTWHPSTALLETLVHLEIDAEDRPANFQLLRIESPKGLSLERLEESGLPANWRADPTATQRQGDAWLASRRTLLLEVPSALLPETWNLIVNPLHPQAPELRITKIYNRPFDPRLI</sequence>
<dbReference type="Pfam" id="PF08808">
    <property type="entry name" value="RES"/>
    <property type="match status" value="1"/>
</dbReference>
<dbReference type="SMART" id="SM00953">
    <property type="entry name" value="RES"/>
    <property type="match status" value="1"/>
</dbReference>
<dbReference type="RefSeq" id="WP_013581758.1">
    <property type="nucleotide sequence ID" value="NC_015064.1"/>
</dbReference>
<evidence type="ECO:0000313" key="2">
    <source>
        <dbReference type="EMBL" id="ADW70447.1"/>
    </source>
</evidence>
<dbReference type="InterPro" id="IPR014914">
    <property type="entry name" value="RES_dom"/>
</dbReference>
<keyword evidence="3" id="KW-1185">Reference proteome</keyword>
<dbReference type="KEGG" id="acm:AciX9_3442"/>
<feature type="domain" description="RES" evidence="1">
    <location>
        <begin position="11"/>
        <end position="137"/>
    </location>
</feature>
<dbReference type="HOGENOM" id="CLU_133611_0_1_0"/>
<dbReference type="Proteomes" id="UP000000343">
    <property type="component" value="Chromosome"/>
</dbReference>
<dbReference type="AlphaFoldDB" id="E8X3E6"/>
<dbReference type="OrthoDB" id="9789501at2"/>
<dbReference type="EMBL" id="CP002480">
    <property type="protein sequence ID" value="ADW70447.1"/>
    <property type="molecule type" value="Genomic_DNA"/>
</dbReference>
<protein>
    <submittedName>
        <fullName evidence="2">RES domain protein</fullName>
    </submittedName>
</protein>
<evidence type="ECO:0000313" key="3">
    <source>
        <dbReference type="Proteomes" id="UP000000343"/>
    </source>
</evidence>
<dbReference type="STRING" id="1198114.AciX9_3442"/>
<name>E8X3E6_GRATM</name>
<gene>
    <name evidence="2" type="ordered locus">AciX9_3442</name>
</gene>